<dbReference type="GO" id="GO:0003700">
    <property type="term" value="F:DNA-binding transcription factor activity"/>
    <property type="evidence" value="ECO:0007669"/>
    <property type="project" value="InterPro"/>
</dbReference>
<evidence type="ECO:0000256" key="3">
    <source>
        <dbReference type="ARBA" id="ARBA00023163"/>
    </source>
</evidence>
<keyword evidence="1" id="KW-0805">Transcription regulation</keyword>
<evidence type="ECO:0000256" key="1">
    <source>
        <dbReference type="ARBA" id="ARBA00023015"/>
    </source>
</evidence>
<dbReference type="SUPFAM" id="SSF46785">
    <property type="entry name" value="Winged helix' DNA-binding domain"/>
    <property type="match status" value="1"/>
</dbReference>
<dbReference type="SMART" id="SM01134">
    <property type="entry name" value="DeoRC"/>
    <property type="match status" value="1"/>
</dbReference>
<name>A0A5B8I945_9RHOB</name>
<dbReference type="InterPro" id="IPR037171">
    <property type="entry name" value="NagB/RpiA_transferase-like"/>
</dbReference>
<dbReference type="OrthoDB" id="9797223at2"/>
<evidence type="ECO:0000313" key="6">
    <source>
        <dbReference type="Proteomes" id="UP000318483"/>
    </source>
</evidence>
<dbReference type="KEGG" id="lit:FPZ52_12330"/>
<dbReference type="InterPro" id="IPR018356">
    <property type="entry name" value="Tscrpt_reg_HTH_DeoR_CS"/>
</dbReference>
<accession>A0A5B8I945</accession>
<dbReference type="PANTHER" id="PTHR30363">
    <property type="entry name" value="HTH-TYPE TRANSCRIPTIONAL REGULATOR SRLR-RELATED"/>
    <property type="match status" value="1"/>
</dbReference>
<dbReference type="InterPro" id="IPR036388">
    <property type="entry name" value="WH-like_DNA-bd_sf"/>
</dbReference>
<dbReference type="Proteomes" id="UP000318483">
    <property type="component" value="Plasmid unnamed1"/>
</dbReference>
<dbReference type="InterPro" id="IPR014036">
    <property type="entry name" value="DeoR-like_C"/>
</dbReference>
<evidence type="ECO:0000259" key="4">
    <source>
        <dbReference type="PROSITE" id="PS51000"/>
    </source>
</evidence>
<dbReference type="InterPro" id="IPR036390">
    <property type="entry name" value="WH_DNA-bd_sf"/>
</dbReference>
<dbReference type="InterPro" id="IPR001034">
    <property type="entry name" value="DeoR_HTH"/>
</dbReference>
<keyword evidence="6" id="KW-1185">Reference proteome</keyword>
<feature type="domain" description="HTH deoR-type" evidence="4">
    <location>
        <begin position="3"/>
        <end position="58"/>
    </location>
</feature>
<dbReference type="Gene3D" id="1.10.10.10">
    <property type="entry name" value="Winged helix-like DNA-binding domain superfamily/Winged helix DNA-binding domain"/>
    <property type="match status" value="1"/>
</dbReference>
<dbReference type="AlphaFoldDB" id="A0A5B8I945"/>
<dbReference type="EMBL" id="CP042262">
    <property type="protein sequence ID" value="QDY70705.1"/>
    <property type="molecule type" value="Genomic_DNA"/>
</dbReference>
<geneLocation type="plasmid" evidence="5 6">
    <name>unnamed1</name>
</geneLocation>
<dbReference type="PROSITE" id="PS00894">
    <property type="entry name" value="HTH_DEOR_1"/>
    <property type="match status" value="1"/>
</dbReference>
<sequence>MSESDRLATISDLLRERPFISARELRGLVGVSPATIRRDIEKLASSGLAHKVHGGVAALEQSSPGAVAPALPFVENRDIAVDAKKAIARTAAELVRDGSLIIIHAGSTCFHFGCEIAQRNVRVFTNSMPVAAYLNEYGTCQLTIGGGDLHREPGVLYDPTREDYSFYASQFFVGALGVSSEGLLESNPLLVRFINEICGQANEIIVLVDSRKFEAAPPTVVLPLHRVNRLITDDGLSDRAAQMLDEEGVNYMVANVSESSIDR</sequence>
<protein>
    <submittedName>
        <fullName evidence="5">DeoR/GlpR transcriptional regulator</fullName>
    </submittedName>
</protein>
<gene>
    <name evidence="5" type="ORF">FPZ52_12330</name>
</gene>
<organism evidence="5 6">
    <name type="scientific">Qingshengfaniella alkalisoli</name>
    <dbReference type="NCBI Taxonomy" id="2599296"/>
    <lineage>
        <taxon>Bacteria</taxon>
        <taxon>Pseudomonadati</taxon>
        <taxon>Pseudomonadota</taxon>
        <taxon>Alphaproteobacteria</taxon>
        <taxon>Rhodobacterales</taxon>
        <taxon>Paracoccaceae</taxon>
        <taxon>Qingshengfaniella</taxon>
    </lineage>
</organism>
<dbReference type="Pfam" id="PF00455">
    <property type="entry name" value="DeoRC"/>
    <property type="match status" value="1"/>
</dbReference>
<proteinExistence type="predicted"/>
<keyword evidence="2" id="KW-0238">DNA-binding</keyword>
<dbReference type="SMART" id="SM00420">
    <property type="entry name" value="HTH_DEOR"/>
    <property type="match status" value="1"/>
</dbReference>
<dbReference type="Gene3D" id="3.40.50.1360">
    <property type="match status" value="1"/>
</dbReference>
<dbReference type="PRINTS" id="PR00037">
    <property type="entry name" value="HTHLACR"/>
</dbReference>
<dbReference type="PANTHER" id="PTHR30363:SF55">
    <property type="entry name" value="HTH-TYPE TRANSCRIPTIONAL REGULATOR ULAR"/>
    <property type="match status" value="1"/>
</dbReference>
<dbReference type="PROSITE" id="PS51000">
    <property type="entry name" value="HTH_DEOR_2"/>
    <property type="match status" value="1"/>
</dbReference>
<dbReference type="InterPro" id="IPR050313">
    <property type="entry name" value="Carb_Metab_HTH_regulators"/>
</dbReference>
<reference evidence="5 6" key="1">
    <citation type="submission" date="2019-07" db="EMBL/GenBank/DDBJ databases">
        <title>Litoreibacter alkalisoli sp. nov., isolated from saline-alkaline soil.</title>
        <authorList>
            <person name="Wang S."/>
            <person name="Xu L."/>
            <person name="Xing Y.-T."/>
            <person name="Sun J.-Q."/>
        </authorList>
    </citation>
    <scope>NUCLEOTIDE SEQUENCE [LARGE SCALE GENOMIC DNA]</scope>
    <source>
        <strain evidence="5 6">LN3S51</strain>
        <plasmid evidence="5 6">unnamed1</plasmid>
    </source>
</reference>
<dbReference type="Pfam" id="PF08220">
    <property type="entry name" value="HTH_DeoR"/>
    <property type="match status" value="1"/>
</dbReference>
<dbReference type="GO" id="GO:0003677">
    <property type="term" value="F:DNA binding"/>
    <property type="evidence" value="ECO:0007669"/>
    <property type="project" value="UniProtKB-KW"/>
</dbReference>
<dbReference type="SUPFAM" id="SSF100950">
    <property type="entry name" value="NagB/RpiA/CoA transferase-like"/>
    <property type="match status" value="1"/>
</dbReference>
<evidence type="ECO:0000256" key="2">
    <source>
        <dbReference type="ARBA" id="ARBA00023125"/>
    </source>
</evidence>
<keyword evidence="3" id="KW-0804">Transcription</keyword>
<evidence type="ECO:0000313" key="5">
    <source>
        <dbReference type="EMBL" id="QDY70705.1"/>
    </source>
</evidence>
<keyword evidence="5" id="KW-0614">Plasmid</keyword>